<evidence type="ECO:0000256" key="2">
    <source>
        <dbReference type="ARBA" id="ARBA00023127"/>
    </source>
</evidence>
<reference evidence="5 6" key="1">
    <citation type="submission" date="2018-04" db="EMBL/GenBank/DDBJ databases">
        <authorList>
            <person name="Huttner S."/>
            <person name="Dainat J."/>
        </authorList>
    </citation>
    <scope>NUCLEOTIDE SEQUENCE [LARGE SCALE GENOMIC DNA]</scope>
</reference>
<name>A0A3S4ARS7_9PEZI</name>
<organism evidence="5 6">
    <name type="scientific">Thermothielavioides terrestris</name>
    <dbReference type="NCBI Taxonomy" id="2587410"/>
    <lineage>
        <taxon>Eukaryota</taxon>
        <taxon>Fungi</taxon>
        <taxon>Dikarya</taxon>
        <taxon>Ascomycota</taxon>
        <taxon>Pezizomycotina</taxon>
        <taxon>Sordariomycetes</taxon>
        <taxon>Sordariomycetidae</taxon>
        <taxon>Sordariales</taxon>
        <taxon>Chaetomiaceae</taxon>
        <taxon>Thermothielavioides</taxon>
    </lineage>
</organism>
<dbReference type="GO" id="GO:0006357">
    <property type="term" value="P:regulation of transcription by RNA polymerase II"/>
    <property type="evidence" value="ECO:0007669"/>
    <property type="project" value="InterPro"/>
</dbReference>
<feature type="compositionally biased region" description="Low complexity" evidence="3">
    <location>
        <begin position="268"/>
        <end position="282"/>
    </location>
</feature>
<dbReference type="InterPro" id="IPR036915">
    <property type="entry name" value="Cyclin-like_sf"/>
</dbReference>
<dbReference type="SUPFAM" id="SSF47954">
    <property type="entry name" value="Cyclin-like"/>
    <property type="match status" value="2"/>
</dbReference>
<feature type="compositionally biased region" description="Polar residues" evidence="3">
    <location>
        <begin position="46"/>
        <end position="62"/>
    </location>
</feature>
<dbReference type="Proteomes" id="UP000289323">
    <property type="component" value="Unassembled WGS sequence"/>
</dbReference>
<feature type="domain" description="Cyclin-like" evidence="4">
    <location>
        <begin position="91"/>
        <end position="173"/>
    </location>
</feature>
<dbReference type="GO" id="GO:0016538">
    <property type="term" value="F:cyclin-dependent protein serine/threonine kinase regulator activity"/>
    <property type="evidence" value="ECO:0007669"/>
    <property type="project" value="InterPro"/>
</dbReference>
<feature type="compositionally biased region" description="Basic and acidic residues" evidence="3">
    <location>
        <begin position="420"/>
        <end position="430"/>
    </location>
</feature>
<accession>A0A3S4ARS7</accession>
<feature type="region of interest" description="Disordered" evidence="3">
    <location>
        <begin position="38"/>
        <end position="72"/>
    </location>
</feature>
<dbReference type="EMBL" id="OUUZ01000008">
    <property type="protein sequence ID" value="SPQ21416.1"/>
    <property type="molecule type" value="Genomic_DNA"/>
</dbReference>
<dbReference type="Gene3D" id="1.10.472.10">
    <property type="entry name" value="Cyclin-like"/>
    <property type="match status" value="1"/>
</dbReference>
<evidence type="ECO:0000256" key="3">
    <source>
        <dbReference type="SAM" id="MobiDB-lite"/>
    </source>
</evidence>
<dbReference type="InterPro" id="IPR013763">
    <property type="entry name" value="Cyclin-like_dom"/>
</dbReference>
<feature type="compositionally biased region" description="Basic and acidic residues" evidence="3">
    <location>
        <begin position="369"/>
        <end position="384"/>
    </location>
</feature>
<comment type="similarity">
    <text evidence="1">Belongs to the cyclin family. Cyclin C subfamily.</text>
</comment>
<evidence type="ECO:0000256" key="1">
    <source>
        <dbReference type="ARBA" id="ARBA00008638"/>
    </source>
</evidence>
<dbReference type="InterPro" id="IPR043198">
    <property type="entry name" value="Cyclin/Ssn8"/>
</dbReference>
<dbReference type="PANTHER" id="PTHR10026">
    <property type="entry name" value="CYCLIN"/>
    <property type="match status" value="1"/>
</dbReference>
<dbReference type="CDD" id="cd20524">
    <property type="entry name" value="CYCLIN_CCNH_rpt1"/>
    <property type="match status" value="1"/>
</dbReference>
<evidence type="ECO:0000313" key="6">
    <source>
        <dbReference type="Proteomes" id="UP000289323"/>
    </source>
</evidence>
<proteinExistence type="inferred from homology"/>
<feature type="region of interest" description="Disordered" evidence="3">
    <location>
        <begin position="260"/>
        <end position="300"/>
    </location>
</feature>
<evidence type="ECO:0000313" key="5">
    <source>
        <dbReference type="EMBL" id="SPQ21416.1"/>
    </source>
</evidence>
<dbReference type="SMART" id="SM00385">
    <property type="entry name" value="CYCLIN"/>
    <property type="match status" value="1"/>
</dbReference>
<dbReference type="Pfam" id="PF16899">
    <property type="entry name" value="Cyclin_C_2"/>
    <property type="match status" value="1"/>
</dbReference>
<evidence type="ECO:0000259" key="4">
    <source>
        <dbReference type="SMART" id="SM00385"/>
    </source>
</evidence>
<keyword evidence="2" id="KW-0195">Cyclin</keyword>
<feature type="region of interest" description="Disordered" evidence="3">
    <location>
        <begin position="369"/>
        <end position="437"/>
    </location>
</feature>
<gene>
    <name evidence="5" type="ORF">TT172_LOCUS3835</name>
</gene>
<protein>
    <submittedName>
        <fullName evidence="5">C088f0bd-d75a-458a-bcb9-27931fb61fb6</fullName>
    </submittedName>
</protein>
<dbReference type="CDD" id="cd20525">
    <property type="entry name" value="CYCLIN_CCNH_rpt2"/>
    <property type="match status" value="1"/>
</dbReference>
<sequence>MATEDARYRQSSQYQLWSFSPSQLAAMREKTNAAARARIAERLASQPASSRNTSAPTSSANTPDPDGASTPALPEFLTPAEEALLVTFYVSELLRAGDHAEMTDEIKATAAAFFRRFYVTNSIMTYPPTEMLIVALFFACKAEGAFPSITDFGKTFGRENPEEILAGEFLLCQGLRFAIDVKHPFRALRGAVMELSTLPGIEPARLTAAEHRAREILRFSPLMTDAYFHYTPSQIMLAALSLADRGLAERLITETFHYVEPPANNSGADTPASSGPDAPAAPKRTAPRSSGGGGSGEDRAQIIGSHLRDKVLGTIEACRDMLSKELPERREHWTNRAVIKAQITPIRKKLNKCHDPERWNLVELQRARREQASRRADSEDRDPAEGGGGGKGGTLEDDAAVFGAPLPLGQASRDPKRRKVGGEAERKGLDDPFGPPL</sequence>
<dbReference type="InterPro" id="IPR031658">
    <property type="entry name" value="Cyclin_C_2"/>
</dbReference>
<dbReference type="AlphaFoldDB" id="A0A3S4ARS7"/>